<reference evidence="1 2" key="1">
    <citation type="submission" date="2019-02" db="EMBL/GenBank/DDBJ databases">
        <title>Deep-cultivation of Planctomycetes and their phenomic and genomic characterization uncovers novel biology.</title>
        <authorList>
            <person name="Wiegand S."/>
            <person name="Jogler M."/>
            <person name="Boedeker C."/>
            <person name="Pinto D."/>
            <person name="Vollmers J."/>
            <person name="Rivas-Marin E."/>
            <person name="Kohn T."/>
            <person name="Peeters S.H."/>
            <person name="Heuer A."/>
            <person name="Rast P."/>
            <person name="Oberbeckmann S."/>
            <person name="Bunk B."/>
            <person name="Jeske O."/>
            <person name="Meyerdierks A."/>
            <person name="Storesund J.E."/>
            <person name="Kallscheuer N."/>
            <person name="Luecker S."/>
            <person name="Lage O.M."/>
            <person name="Pohl T."/>
            <person name="Merkel B.J."/>
            <person name="Hornburger P."/>
            <person name="Mueller R.-W."/>
            <person name="Bruemmer F."/>
            <person name="Labrenz M."/>
            <person name="Spormann A.M."/>
            <person name="Op den Camp H."/>
            <person name="Overmann J."/>
            <person name="Amann R."/>
            <person name="Jetten M.S.M."/>
            <person name="Mascher T."/>
            <person name="Medema M.H."/>
            <person name="Devos D.P."/>
            <person name="Kaster A.-K."/>
            <person name="Ovreas L."/>
            <person name="Rohde M."/>
            <person name="Galperin M.Y."/>
            <person name="Jogler C."/>
        </authorList>
    </citation>
    <scope>NUCLEOTIDE SEQUENCE [LARGE SCALE GENOMIC DNA]</scope>
    <source>
        <strain evidence="1 2">Pla175</strain>
    </source>
</reference>
<protein>
    <submittedName>
        <fullName evidence="1">Sulfur carrier protein ThiS</fullName>
    </submittedName>
</protein>
<gene>
    <name evidence="1" type="ORF">Pla175_02060</name>
</gene>
<dbReference type="EMBL" id="CP036291">
    <property type="protein sequence ID" value="QDU86853.1"/>
    <property type="molecule type" value="Genomic_DNA"/>
</dbReference>
<dbReference type="InterPro" id="IPR010035">
    <property type="entry name" value="Thi_S"/>
</dbReference>
<dbReference type="SUPFAM" id="SSF54285">
    <property type="entry name" value="MoaD/ThiS"/>
    <property type="match status" value="1"/>
</dbReference>
<dbReference type="PANTHER" id="PTHR34472:SF1">
    <property type="entry name" value="SULFUR CARRIER PROTEIN THIS"/>
    <property type="match status" value="1"/>
</dbReference>
<dbReference type="CDD" id="cd00565">
    <property type="entry name" value="Ubl_ThiS"/>
    <property type="match status" value="1"/>
</dbReference>
<dbReference type="InterPro" id="IPR003749">
    <property type="entry name" value="ThiS/MoaD-like"/>
</dbReference>
<dbReference type="RefSeq" id="WP_197527183.1">
    <property type="nucleotide sequence ID" value="NZ_CP036291.1"/>
</dbReference>
<dbReference type="PANTHER" id="PTHR34472">
    <property type="entry name" value="SULFUR CARRIER PROTEIN THIS"/>
    <property type="match status" value="1"/>
</dbReference>
<proteinExistence type="predicted"/>
<evidence type="ECO:0000313" key="1">
    <source>
        <dbReference type="EMBL" id="QDU86853.1"/>
    </source>
</evidence>
<dbReference type="InterPro" id="IPR016155">
    <property type="entry name" value="Mopterin_synth/thiamin_S_b"/>
</dbReference>
<dbReference type="AlphaFoldDB" id="A0A518D5V8"/>
<name>A0A518D5V8_9BACT</name>
<dbReference type="Pfam" id="PF02597">
    <property type="entry name" value="ThiS"/>
    <property type="match status" value="1"/>
</dbReference>
<organism evidence="1 2">
    <name type="scientific">Pirellulimonas nuda</name>
    <dbReference type="NCBI Taxonomy" id="2528009"/>
    <lineage>
        <taxon>Bacteria</taxon>
        <taxon>Pseudomonadati</taxon>
        <taxon>Planctomycetota</taxon>
        <taxon>Planctomycetia</taxon>
        <taxon>Pirellulales</taxon>
        <taxon>Lacipirellulaceae</taxon>
        <taxon>Pirellulimonas</taxon>
    </lineage>
</organism>
<dbReference type="Gene3D" id="3.10.20.30">
    <property type="match status" value="1"/>
</dbReference>
<keyword evidence="2" id="KW-1185">Reference proteome</keyword>
<dbReference type="KEGG" id="pnd:Pla175_02060"/>
<dbReference type="Proteomes" id="UP000317429">
    <property type="component" value="Chromosome"/>
</dbReference>
<dbReference type="InterPro" id="IPR012675">
    <property type="entry name" value="Beta-grasp_dom_sf"/>
</dbReference>
<evidence type="ECO:0000313" key="2">
    <source>
        <dbReference type="Proteomes" id="UP000317429"/>
    </source>
</evidence>
<accession>A0A518D5V8</accession>
<dbReference type="NCBIfam" id="TIGR01683">
    <property type="entry name" value="thiS"/>
    <property type="match status" value="1"/>
</dbReference>
<sequence length="67" mass="7147">MIQIEVNGEPREAPEGASVSDLLELLEIRVKHVAVERNLAVVPRALHAQTLLAPGDRLEVVTLVGGG</sequence>